<evidence type="ECO:0000313" key="3">
    <source>
        <dbReference type="Proteomes" id="UP000821853"/>
    </source>
</evidence>
<gene>
    <name evidence="2" type="ORF">HPB48_021848</name>
</gene>
<sequence length="117" mass="12941">MHSRCFYAPYAVFDASGKYPTGLLQATTSDPGSFDECVETVVRDSHGHVTARGQYCNLFYFSGNNSDVEAYIVPAMAMAHSRIRRSGEVGKGPRHLSSELIFSGFSICFRKWFVSVG</sequence>
<protein>
    <recommendedName>
        <fullName evidence="1">Nose resistant-to-fluoxetine protein N-terminal domain-containing protein</fullName>
    </recommendedName>
</protein>
<dbReference type="EMBL" id="JABSTR010000011">
    <property type="protein sequence ID" value="KAH9382391.1"/>
    <property type="molecule type" value="Genomic_DNA"/>
</dbReference>
<dbReference type="AlphaFoldDB" id="A0A9J6H6C0"/>
<feature type="domain" description="Nose resistant-to-fluoxetine protein N-terminal" evidence="1">
    <location>
        <begin position="11"/>
        <end position="64"/>
    </location>
</feature>
<dbReference type="Proteomes" id="UP000821853">
    <property type="component" value="Chromosome 9"/>
</dbReference>
<keyword evidence="3" id="KW-1185">Reference proteome</keyword>
<proteinExistence type="predicted"/>
<dbReference type="VEuPathDB" id="VectorBase:HLOH_060436"/>
<dbReference type="InterPro" id="IPR006621">
    <property type="entry name" value="Nose-resist-to-fluoxetine_N"/>
</dbReference>
<reference evidence="2 3" key="1">
    <citation type="journal article" date="2020" name="Cell">
        <title>Large-Scale Comparative Analyses of Tick Genomes Elucidate Their Genetic Diversity and Vector Capacities.</title>
        <authorList>
            <consortium name="Tick Genome and Microbiome Consortium (TIGMIC)"/>
            <person name="Jia N."/>
            <person name="Wang J."/>
            <person name="Shi W."/>
            <person name="Du L."/>
            <person name="Sun Y."/>
            <person name="Zhan W."/>
            <person name="Jiang J.F."/>
            <person name="Wang Q."/>
            <person name="Zhang B."/>
            <person name="Ji P."/>
            <person name="Bell-Sakyi L."/>
            <person name="Cui X.M."/>
            <person name="Yuan T.T."/>
            <person name="Jiang B.G."/>
            <person name="Yang W.F."/>
            <person name="Lam T.T."/>
            <person name="Chang Q.C."/>
            <person name="Ding S.J."/>
            <person name="Wang X.J."/>
            <person name="Zhu J.G."/>
            <person name="Ruan X.D."/>
            <person name="Zhao L."/>
            <person name="Wei J.T."/>
            <person name="Ye R.Z."/>
            <person name="Que T.C."/>
            <person name="Du C.H."/>
            <person name="Zhou Y.H."/>
            <person name="Cheng J.X."/>
            <person name="Dai P.F."/>
            <person name="Guo W.B."/>
            <person name="Han X.H."/>
            <person name="Huang E.J."/>
            <person name="Li L.F."/>
            <person name="Wei W."/>
            <person name="Gao Y.C."/>
            <person name="Liu J.Z."/>
            <person name="Shao H.Z."/>
            <person name="Wang X."/>
            <person name="Wang C.C."/>
            <person name="Yang T.C."/>
            <person name="Huo Q.B."/>
            <person name="Li W."/>
            <person name="Chen H.Y."/>
            <person name="Chen S.E."/>
            <person name="Zhou L.G."/>
            <person name="Ni X.B."/>
            <person name="Tian J.H."/>
            <person name="Sheng Y."/>
            <person name="Liu T."/>
            <person name="Pan Y.S."/>
            <person name="Xia L.Y."/>
            <person name="Li J."/>
            <person name="Zhao F."/>
            <person name="Cao W.C."/>
        </authorList>
    </citation>
    <scope>NUCLEOTIDE SEQUENCE [LARGE SCALE GENOMIC DNA]</scope>
    <source>
        <strain evidence="2">HaeL-2018</strain>
    </source>
</reference>
<name>A0A9J6H6C0_HAELO</name>
<comment type="caution">
    <text evidence="2">The sequence shown here is derived from an EMBL/GenBank/DDBJ whole genome shotgun (WGS) entry which is preliminary data.</text>
</comment>
<organism evidence="2 3">
    <name type="scientific">Haemaphysalis longicornis</name>
    <name type="common">Bush tick</name>
    <dbReference type="NCBI Taxonomy" id="44386"/>
    <lineage>
        <taxon>Eukaryota</taxon>
        <taxon>Metazoa</taxon>
        <taxon>Ecdysozoa</taxon>
        <taxon>Arthropoda</taxon>
        <taxon>Chelicerata</taxon>
        <taxon>Arachnida</taxon>
        <taxon>Acari</taxon>
        <taxon>Parasitiformes</taxon>
        <taxon>Ixodida</taxon>
        <taxon>Ixodoidea</taxon>
        <taxon>Ixodidae</taxon>
        <taxon>Haemaphysalinae</taxon>
        <taxon>Haemaphysalis</taxon>
    </lineage>
</organism>
<evidence type="ECO:0000259" key="1">
    <source>
        <dbReference type="Pfam" id="PF20146"/>
    </source>
</evidence>
<dbReference type="OrthoDB" id="6776544at2759"/>
<accession>A0A9J6H6C0</accession>
<evidence type="ECO:0000313" key="2">
    <source>
        <dbReference type="EMBL" id="KAH9382391.1"/>
    </source>
</evidence>
<dbReference type="Pfam" id="PF20146">
    <property type="entry name" value="NRF"/>
    <property type="match status" value="1"/>
</dbReference>